<dbReference type="PANTHER" id="PTHR43790">
    <property type="entry name" value="CARBOHYDRATE TRANSPORT ATP-BINDING PROTEIN MG119-RELATED"/>
    <property type="match status" value="1"/>
</dbReference>
<keyword evidence="3" id="KW-0547">Nucleotide-binding</keyword>
<gene>
    <name evidence="7" type="ORF">ACFQ5D_14235</name>
</gene>
<name>A0ABW4DCX1_9BACL</name>
<keyword evidence="6" id="KW-0472">Membrane</keyword>
<dbReference type="RefSeq" id="WP_322098707.1">
    <property type="nucleotide sequence ID" value="NZ_JAFFQR010000041.1"/>
</dbReference>
<dbReference type="InterPro" id="IPR050107">
    <property type="entry name" value="ABC_carbohydrate_import_ATPase"/>
</dbReference>
<dbReference type="InterPro" id="IPR027417">
    <property type="entry name" value="P-loop_NTPase"/>
</dbReference>
<keyword evidence="5" id="KW-1278">Translocase</keyword>
<keyword evidence="2" id="KW-1003">Cell membrane</keyword>
<evidence type="ECO:0000256" key="2">
    <source>
        <dbReference type="ARBA" id="ARBA00022475"/>
    </source>
</evidence>
<evidence type="ECO:0000313" key="8">
    <source>
        <dbReference type="Proteomes" id="UP001597340"/>
    </source>
</evidence>
<keyword evidence="8" id="KW-1185">Reference proteome</keyword>
<sequence>MSGGNQQKVAIGKWLHSGADVFVFDELTKGVDIGAKSDIFRIIGDRIAIMYDVKIIKEFARSEVEKEQLRLYASGGEEVHS</sequence>
<dbReference type="Proteomes" id="UP001597340">
    <property type="component" value="Unassembled WGS sequence"/>
</dbReference>
<dbReference type="PANTHER" id="PTHR43790:SF3">
    <property type="entry name" value="D-ALLOSE IMPORT ATP-BINDING PROTEIN ALSA-RELATED"/>
    <property type="match status" value="1"/>
</dbReference>
<accession>A0ABW4DCX1</accession>
<keyword evidence="1" id="KW-0813">Transport</keyword>
<comment type="caution">
    <text evidence="7">The sequence shown here is derived from an EMBL/GenBank/DDBJ whole genome shotgun (WGS) entry which is preliminary data.</text>
</comment>
<evidence type="ECO:0000256" key="5">
    <source>
        <dbReference type="ARBA" id="ARBA00022967"/>
    </source>
</evidence>
<evidence type="ECO:0000313" key="7">
    <source>
        <dbReference type="EMBL" id="MFD1462542.1"/>
    </source>
</evidence>
<dbReference type="Gene3D" id="3.40.50.300">
    <property type="entry name" value="P-loop containing nucleotide triphosphate hydrolases"/>
    <property type="match status" value="1"/>
</dbReference>
<evidence type="ECO:0008006" key="9">
    <source>
        <dbReference type="Google" id="ProtNLM"/>
    </source>
</evidence>
<protein>
    <recommendedName>
        <fullName evidence="9">ABC transporter domain-containing protein</fullName>
    </recommendedName>
</protein>
<evidence type="ECO:0000256" key="1">
    <source>
        <dbReference type="ARBA" id="ARBA00022448"/>
    </source>
</evidence>
<reference evidence="8" key="1">
    <citation type="journal article" date="2019" name="Int. J. Syst. Evol. Microbiol.">
        <title>The Global Catalogue of Microorganisms (GCM) 10K type strain sequencing project: providing services to taxonomists for standard genome sequencing and annotation.</title>
        <authorList>
            <consortium name="The Broad Institute Genomics Platform"/>
            <consortium name="The Broad Institute Genome Sequencing Center for Infectious Disease"/>
            <person name="Wu L."/>
            <person name="Ma J."/>
        </authorList>
    </citation>
    <scope>NUCLEOTIDE SEQUENCE [LARGE SCALE GENOMIC DNA]</scope>
    <source>
        <strain evidence="8">CCM 9147</strain>
    </source>
</reference>
<organism evidence="7 8">
    <name type="scientific">Paenibacillus farraposensis</name>
    <dbReference type="NCBI Taxonomy" id="2807095"/>
    <lineage>
        <taxon>Bacteria</taxon>
        <taxon>Bacillati</taxon>
        <taxon>Bacillota</taxon>
        <taxon>Bacilli</taxon>
        <taxon>Bacillales</taxon>
        <taxon>Paenibacillaceae</taxon>
        <taxon>Paenibacillus</taxon>
    </lineage>
</organism>
<dbReference type="SUPFAM" id="SSF52540">
    <property type="entry name" value="P-loop containing nucleoside triphosphate hydrolases"/>
    <property type="match status" value="1"/>
</dbReference>
<proteinExistence type="predicted"/>
<evidence type="ECO:0000256" key="6">
    <source>
        <dbReference type="ARBA" id="ARBA00023136"/>
    </source>
</evidence>
<evidence type="ECO:0000256" key="4">
    <source>
        <dbReference type="ARBA" id="ARBA00022840"/>
    </source>
</evidence>
<evidence type="ECO:0000256" key="3">
    <source>
        <dbReference type="ARBA" id="ARBA00022741"/>
    </source>
</evidence>
<dbReference type="EMBL" id="JBHTNZ010000018">
    <property type="protein sequence ID" value="MFD1462542.1"/>
    <property type="molecule type" value="Genomic_DNA"/>
</dbReference>
<keyword evidence="4" id="KW-0067">ATP-binding</keyword>